<dbReference type="Proteomes" id="UP000663444">
    <property type="component" value="Chromosome"/>
</dbReference>
<dbReference type="EMBL" id="CP064781">
    <property type="protein sequence ID" value="QRJ63952.1"/>
    <property type="molecule type" value="Genomic_DNA"/>
</dbReference>
<dbReference type="GO" id="GO:0006635">
    <property type="term" value="P:fatty acid beta-oxidation"/>
    <property type="evidence" value="ECO:0007669"/>
    <property type="project" value="TreeGrafter"/>
</dbReference>
<dbReference type="InterPro" id="IPR036291">
    <property type="entry name" value="NAD(P)-bd_dom_sf"/>
</dbReference>
<dbReference type="RefSeq" id="WP_203387483.1">
    <property type="nucleotide sequence ID" value="NZ_CP064781.1"/>
</dbReference>
<dbReference type="InterPro" id="IPR008927">
    <property type="entry name" value="6-PGluconate_DH-like_C_sf"/>
</dbReference>
<dbReference type="KEGG" id="ares:IWH25_00910"/>
<gene>
    <name evidence="4" type="ORF">IWH25_00910</name>
</gene>
<dbReference type="FunFam" id="3.40.50.720:FF:000009">
    <property type="entry name" value="Fatty oxidation complex, alpha subunit"/>
    <property type="match status" value="1"/>
</dbReference>
<sequence length="500" mass="52078">MRSPTTTLGVVGAGAMGRGIAQIAAQAGCRVLLCDVRDGAAAEARTAVVAQWGRLVEKGRLSAEAAAAAGGRLEVVDGLPPLAAADLVVEAIVENLDAKRALFRQLDDIVRPDCVLATNTSSLSVTAIAAGTADPARVAGFHFFNPVPLMKVVEVVAGALTGDRALELLATLAGEWGHAPVRAADTPGFIVNHAGRGYVTEALAMLRDGVADVATIDAILRDAAGFKLGPFELLDLTGLDVSHPVMESIYRQYYDDPRYRPSPIAAQRLAAGLLGRKSGRGFYRYDGGANPAPALPAAPAWTGPVWVGNAQPDAADAARALLHKLGVRVEGGIRPSESALIVVTPLGSDVSACVAGEGLDALRTVGLDTLLPLARRRTLMRSPATDPAVAAQAQALFSADGVPASLIDDSAGFVAQRTLATIVNIGCEIVQQRVCSPADLDRAVELGLGYPQGPLAWGDALGAGRVLAILRALQVRTGDMRYRPSLWLVRRAELGMSLRD</sequence>
<evidence type="ECO:0000259" key="3">
    <source>
        <dbReference type="Pfam" id="PF02737"/>
    </source>
</evidence>
<dbReference type="Gene3D" id="1.10.1040.50">
    <property type="match status" value="1"/>
</dbReference>
<dbReference type="Pfam" id="PF02737">
    <property type="entry name" value="3HCDH_N"/>
    <property type="match status" value="1"/>
</dbReference>
<dbReference type="PANTHER" id="PTHR48075:SF5">
    <property type="entry name" value="3-HYDROXYBUTYRYL-COA DEHYDROGENASE"/>
    <property type="match status" value="1"/>
</dbReference>
<evidence type="ECO:0000313" key="5">
    <source>
        <dbReference type="Proteomes" id="UP000663444"/>
    </source>
</evidence>
<evidence type="ECO:0000256" key="1">
    <source>
        <dbReference type="ARBA" id="ARBA00023002"/>
    </source>
</evidence>
<proteinExistence type="predicted"/>
<dbReference type="GO" id="GO:0008691">
    <property type="term" value="F:3-hydroxybutyryl-CoA dehydrogenase activity"/>
    <property type="evidence" value="ECO:0007669"/>
    <property type="project" value="TreeGrafter"/>
</dbReference>
<feature type="domain" description="3-hydroxyacyl-CoA dehydrogenase C-terminal" evidence="2">
    <location>
        <begin position="412"/>
        <end position="495"/>
    </location>
</feature>
<keyword evidence="5" id="KW-1185">Reference proteome</keyword>
<protein>
    <submittedName>
        <fullName evidence="4">3-hydroxyacyl-CoA dehydrogenase</fullName>
    </submittedName>
</protein>
<name>A0A974SPA1_9RHOO</name>
<dbReference type="SUPFAM" id="SSF48179">
    <property type="entry name" value="6-phosphogluconate dehydrogenase C-terminal domain-like"/>
    <property type="match status" value="2"/>
</dbReference>
<dbReference type="SUPFAM" id="SSF51735">
    <property type="entry name" value="NAD(P)-binding Rossmann-fold domains"/>
    <property type="match status" value="1"/>
</dbReference>
<dbReference type="Pfam" id="PF00725">
    <property type="entry name" value="3HCDH"/>
    <property type="match status" value="2"/>
</dbReference>
<organism evidence="4 5">
    <name type="scientific">Azospira restricta</name>
    <dbReference type="NCBI Taxonomy" id="404405"/>
    <lineage>
        <taxon>Bacteria</taxon>
        <taxon>Pseudomonadati</taxon>
        <taxon>Pseudomonadota</taxon>
        <taxon>Betaproteobacteria</taxon>
        <taxon>Rhodocyclales</taxon>
        <taxon>Rhodocyclaceae</taxon>
        <taxon>Azospira</taxon>
    </lineage>
</organism>
<dbReference type="AlphaFoldDB" id="A0A974SPA1"/>
<evidence type="ECO:0000313" key="4">
    <source>
        <dbReference type="EMBL" id="QRJ63952.1"/>
    </source>
</evidence>
<dbReference type="NCBIfam" id="NF006124">
    <property type="entry name" value="PRK08268.1"/>
    <property type="match status" value="1"/>
</dbReference>
<reference evidence="4" key="1">
    <citation type="submission" date="2020-11" db="EMBL/GenBank/DDBJ databases">
        <title>Azospira restricta DSM 18626 genome sequence.</title>
        <authorList>
            <person name="Moe W.M."/>
        </authorList>
    </citation>
    <scope>NUCLEOTIDE SEQUENCE</scope>
    <source>
        <strain evidence="4">DSM 18626</strain>
    </source>
</reference>
<dbReference type="InterPro" id="IPR006176">
    <property type="entry name" value="3-OHacyl-CoA_DH_NAD-bd"/>
</dbReference>
<keyword evidence="1" id="KW-0560">Oxidoreductase</keyword>
<evidence type="ECO:0000259" key="2">
    <source>
        <dbReference type="Pfam" id="PF00725"/>
    </source>
</evidence>
<dbReference type="Gene3D" id="3.40.50.720">
    <property type="entry name" value="NAD(P)-binding Rossmann-like Domain"/>
    <property type="match status" value="1"/>
</dbReference>
<accession>A0A974SPA1</accession>
<dbReference type="GO" id="GO:0070403">
    <property type="term" value="F:NAD+ binding"/>
    <property type="evidence" value="ECO:0007669"/>
    <property type="project" value="InterPro"/>
</dbReference>
<feature type="domain" description="3-hydroxyacyl-CoA dehydrogenase C-terminal" evidence="2">
    <location>
        <begin position="188"/>
        <end position="285"/>
    </location>
</feature>
<dbReference type="PANTHER" id="PTHR48075">
    <property type="entry name" value="3-HYDROXYACYL-COA DEHYDROGENASE FAMILY PROTEIN"/>
    <property type="match status" value="1"/>
</dbReference>
<dbReference type="InterPro" id="IPR006108">
    <property type="entry name" value="3HC_DH_C"/>
</dbReference>
<feature type="domain" description="3-hydroxyacyl-CoA dehydrogenase NAD binding" evidence="3">
    <location>
        <begin position="8"/>
        <end position="185"/>
    </location>
</feature>